<accession>A0A7M4EM58</accession>
<evidence type="ECO:0000313" key="3">
    <source>
        <dbReference type="Proteomes" id="UP000594220"/>
    </source>
</evidence>
<proteinExistence type="predicted"/>
<evidence type="ECO:0000313" key="2">
    <source>
        <dbReference type="Ensembl" id="ENSCPRP00005011685.1"/>
    </source>
</evidence>
<dbReference type="AlphaFoldDB" id="A0A7M4EM58"/>
<gene>
    <name evidence="2" type="primary">CHTF8</name>
</gene>
<dbReference type="Ensembl" id="ENSCPRT00005013776.1">
    <property type="protein sequence ID" value="ENSCPRP00005011685.1"/>
    <property type="gene ID" value="ENSCPRG00005008336.1"/>
</dbReference>
<sequence length="109" mass="11284">MVQIVVSRAGAGGLEEWVLVELQGEIQARRSTGLAGNLLGDLHYTSEVRGSSSSCRGVLPPSGGRPGARPRGPLTPCLPSLPARGSPCSSWVTTSCTGRPCAWRSPSPS</sequence>
<organism evidence="2 3">
    <name type="scientific">Crocodylus porosus</name>
    <name type="common">Saltwater crocodile</name>
    <name type="synonym">Estuarine crocodile</name>
    <dbReference type="NCBI Taxonomy" id="8502"/>
    <lineage>
        <taxon>Eukaryota</taxon>
        <taxon>Metazoa</taxon>
        <taxon>Chordata</taxon>
        <taxon>Craniata</taxon>
        <taxon>Vertebrata</taxon>
        <taxon>Euteleostomi</taxon>
        <taxon>Archelosauria</taxon>
        <taxon>Archosauria</taxon>
        <taxon>Crocodylia</taxon>
        <taxon>Longirostres</taxon>
        <taxon>Crocodylidae</taxon>
        <taxon>Crocodylus</taxon>
    </lineage>
</organism>
<keyword evidence="3" id="KW-1185">Reference proteome</keyword>
<reference evidence="2" key="1">
    <citation type="submission" date="2025-08" db="UniProtKB">
        <authorList>
            <consortium name="Ensembl"/>
        </authorList>
    </citation>
    <scope>IDENTIFICATION</scope>
</reference>
<evidence type="ECO:0000256" key="1">
    <source>
        <dbReference type="SAM" id="MobiDB-lite"/>
    </source>
</evidence>
<reference evidence="2" key="2">
    <citation type="submission" date="2025-09" db="UniProtKB">
        <authorList>
            <consortium name="Ensembl"/>
        </authorList>
    </citation>
    <scope>IDENTIFICATION</scope>
</reference>
<name>A0A7M4EM58_CROPO</name>
<protein>
    <submittedName>
        <fullName evidence="2">Chromosome transmission fidelity factor 8</fullName>
    </submittedName>
</protein>
<dbReference type="GeneTree" id="ENSGT00940000171241"/>
<feature type="region of interest" description="Disordered" evidence="1">
    <location>
        <begin position="49"/>
        <end position="75"/>
    </location>
</feature>
<dbReference type="Proteomes" id="UP000594220">
    <property type="component" value="Unplaced"/>
</dbReference>